<dbReference type="InterPro" id="IPR052366">
    <property type="entry name" value="GTP_Pyrophosphokinase"/>
</dbReference>
<gene>
    <name evidence="2" type="ORF">SAMN05444374_107162</name>
</gene>
<proteinExistence type="predicted"/>
<dbReference type="RefSeq" id="WP_082894928.1">
    <property type="nucleotide sequence ID" value="NZ_FOJN01000007.1"/>
</dbReference>
<evidence type="ECO:0000313" key="2">
    <source>
        <dbReference type="EMBL" id="SFA52506.1"/>
    </source>
</evidence>
<dbReference type="CDD" id="cd05399">
    <property type="entry name" value="NT_Rel-Spo_like"/>
    <property type="match status" value="1"/>
</dbReference>
<feature type="domain" description="RelA/SpoT" evidence="1">
    <location>
        <begin position="65"/>
        <end position="188"/>
    </location>
</feature>
<dbReference type="Gene3D" id="1.10.287.860">
    <property type="entry name" value="Nucleotidyltransferase"/>
    <property type="match status" value="1"/>
</dbReference>
<dbReference type="OrthoDB" id="9789634at2"/>
<organism evidence="2 3">
    <name type="scientific">Rhodococcoides kroppenstedtii</name>
    <dbReference type="NCBI Taxonomy" id="293050"/>
    <lineage>
        <taxon>Bacteria</taxon>
        <taxon>Bacillati</taxon>
        <taxon>Actinomycetota</taxon>
        <taxon>Actinomycetes</taxon>
        <taxon>Mycobacteriales</taxon>
        <taxon>Nocardiaceae</taxon>
        <taxon>Rhodococcoides</taxon>
    </lineage>
</organism>
<dbReference type="GO" id="GO:0016301">
    <property type="term" value="F:kinase activity"/>
    <property type="evidence" value="ECO:0007669"/>
    <property type="project" value="UniProtKB-KW"/>
</dbReference>
<dbReference type="InterPro" id="IPR043519">
    <property type="entry name" value="NT_sf"/>
</dbReference>
<dbReference type="GeneID" id="85486084"/>
<dbReference type="PANTHER" id="PTHR47837">
    <property type="entry name" value="GTP PYROPHOSPHOKINASE YJBM"/>
    <property type="match status" value="1"/>
</dbReference>
<dbReference type="EMBL" id="FOJN01000007">
    <property type="protein sequence ID" value="SFA52506.1"/>
    <property type="molecule type" value="Genomic_DNA"/>
</dbReference>
<name>A0A1I0TNE2_9NOCA</name>
<evidence type="ECO:0000313" key="3">
    <source>
        <dbReference type="Proteomes" id="UP000182054"/>
    </source>
</evidence>
<dbReference type="GO" id="GO:0015969">
    <property type="term" value="P:guanosine tetraphosphate metabolic process"/>
    <property type="evidence" value="ECO:0007669"/>
    <property type="project" value="InterPro"/>
</dbReference>
<dbReference type="AlphaFoldDB" id="A0A1I0TNE2"/>
<dbReference type="PANTHER" id="PTHR47837:SF2">
    <property type="entry name" value="GTP PYROPHOSPHOKINASE YWAC"/>
    <property type="match status" value="1"/>
</dbReference>
<reference evidence="2 3" key="1">
    <citation type="submission" date="2016-10" db="EMBL/GenBank/DDBJ databases">
        <authorList>
            <person name="de Groot N.N."/>
        </authorList>
    </citation>
    <scope>NUCLEOTIDE SEQUENCE [LARGE SCALE GENOMIC DNA]</scope>
    <source>
        <strain evidence="2 3">DSM 44908</strain>
    </source>
</reference>
<dbReference type="Gene3D" id="3.30.460.10">
    <property type="entry name" value="Beta Polymerase, domain 2"/>
    <property type="match status" value="1"/>
</dbReference>
<dbReference type="Pfam" id="PF04607">
    <property type="entry name" value="RelA_SpoT"/>
    <property type="match status" value="1"/>
</dbReference>
<dbReference type="SUPFAM" id="SSF81301">
    <property type="entry name" value="Nucleotidyltransferase"/>
    <property type="match status" value="1"/>
</dbReference>
<sequence length="250" mass="28679">MTEQGQEDPRFDSPLPADPRELRDAFTRFMMSYRFGLDELLTKINILRDEFAHLHSYNPIEHVSSRLKTPESLVQKAVRKNVPLTFDGVRENIFDIAGVRINCSFVADTYTVKDMLVGRDDVRVVDYEDYIANPKPNGYRSLHLTVEIPVSLSDRVQRVPVEVQIRTMAMDFWASLEHKIFYKYDGEVPTRLRTELRDAAIAAYRLDVTMERLHTEVTALDAERTPRTDTVDIGALEGVFLRSLLGDGGR</sequence>
<dbReference type="Proteomes" id="UP000182054">
    <property type="component" value="Unassembled WGS sequence"/>
</dbReference>
<accession>A0A1I0TNE2</accession>
<dbReference type="SMART" id="SM00954">
    <property type="entry name" value="RelA_SpoT"/>
    <property type="match status" value="1"/>
</dbReference>
<protein>
    <submittedName>
        <fullName evidence="2">Putative GTP pyrophosphokinase</fullName>
    </submittedName>
</protein>
<evidence type="ECO:0000259" key="1">
    <source>
        <dbReference type="SMART" id="SM00954"/>
    </source>
</evidence>
<dbReference type="InterPro" id="IPR007685">
    <property type="entry name" value="RelA_SpoT"/>
</dbReference>
<keyword evidence="2" id="KW-0418">Kinase</keyword>
<keyword evidence="2" id="KW-0808">Transferase</keyword>